<comment type="caution">
    <text evidence="1">The sequence shown here is derived from an EMBL/GenBank/DDBJ whole genome shotgun (WGS) entry which is preliminary data.</text>
</comment>
<proteinExistence type="predicted"/>
<name>A0ACA9Q7X1_9GLOM</name>
<dbReference type="Proteomes" id="UP000789525">
    <property type="component" value="Unassembled WGS sequence"/>
</dbReference>
<feature type="non-terminal residue" evidence="1">
    <location>
        <position position="1"/>
    </location>
</feature>
<reference evidence="1" key="1">
    <citation type="submission" date="2021-06" db="EMBL/GenBank/DDBJ databases">
        <authorList>
            <person name="Kallberg Y."/>
            <person name="Tangrot J."/>
            <person name="Rosling A."/>
        </authorList>
    </citation>
    <scope>NUCLEOTIDE SEQUENCE</scope>
    <source>
        <strain evidence="1">CL356</strain>
    </source>
</reference>
<gene>
    <name evidence="1" type="ORF">ACOLOM_LOCUS12116</name>
</gene>
<accession>A0ACA9Q7X1</accession>
<dbReference type="EMBL" id="CAJVPT010047333">
    <property type="protein sequence ID" value="CAG8739890.1"/>
    <property type="molecule type" value="Genomic_DNA"/>
</dbReference>
<protein>
    <submittedName>
        <fullName evidence="1">5269_t:CDS:1</fullName>
    </submittedName>
</protein>
<evidence type="ECO:0000313" key="2">
    <source>
        <dbReference type="Proteomes" id="UP000789525"/>
    </source>
</evidence>
<organism evidence="1 2">
    <name type="scientific">Acaulospora colombiana</name>
    <dbReference type="NCBI Taxonomy" id="27376"/>
    <lineage>
        <taxon>Eukaryota</taxon>
        <taxon>Fungi</taxon>
        <taxon>Fungi incertae sedis</taxon>
        <taxon>Mucoromycota</taxon>
        <taxon>Glomeromycotina</taxon>
        <taxon>Glomeromycetes</taxon>
        <taxon>Diversisporales</taxon>
        <taxon>Acaulosporaceae</taxon>
        <taxon>Acaulospora</taxon>
    </lineage>
</organism>
<keyword evidence="2" id="KW-1185">Reference proteome</keyword>
<sequence length="83" mass="10003">VTRWTPDPTDEAKVAWWLKRFGLPEISRPEMWQRWAGFTDDRPIPEERKLYDLVFDIIKREVLKEKKCSFKEKGVCDCPNCSW</sequence>
<evidence type="ECO:0000313" key="1">
    <source>
        <dbReference type="EMBL" id="CAG8739890.1"/>
    </source>
</evidence>